<comment type="similarity">
    <text evidence="3">Belongs to the membrane-bound acyltransferase family. Sterol o-acyltransferase subfamily.</text>
</comment>
<comment type="subcellular location">
    <subcellularLocation>
        <location evidence="1">Endoplasmic reticulum membrane</location>
        <topology evidence="1">Multi-pass membrane protein</topology>
    </subcellularLocation>
</comment>
<evidence type="ECO:0000256" key="8">
    <source>
        <dbReference type="ARBA" id="ARBA00022989"/>
    </source>
</evidence>
<dbReference type="AlphaFoldDB" id="A0A1W4X488"/>
<keyword evidence="10" id="KW-0012">Acyltransferase</keyword>
<sequence length="303" mass="35236">MKETAKKTSYGVGIQNWILIFSIICAINFALGTWKYKNVSDRFICPSEYIELFIHYIRSHFRSFILLLLCTLFFVMVHVIHITFLRGISYAFVNSRLRKEWRECIKENAYNKKETKNVYPQNINIRDSLRFWFGAPSGTYKPEVPSRIITLNLSWLGVGLVKAVIFTYISLNILHVFVAPAVEECVQYIEKGVLSEALGCFLRLLIPVNLLWLIGVYYFGLVTITGTWSKVVGYRSSKQKDWWNSETVSEYWTKWNYFVHEWYKETIFIPLVKSGISSQSANVAIFAFSGLLHVFFVSIGLYN</sequence>
<organism evidence="12 13">
    <name type="scientific">Agrilus planipennis</name>
    <name type="common">Emerald ash borer</name>
    <name type="synonym">Agrilus marcopoli</name>
    <dbReference type="NCBI Taxonomy" id="224129"/>
    <lineage>
        <taxon>Eukaryota</taxon>
        <taxon>Metazoa</taxon>
        <taxon>Ecdysozoa</taxon>
        <taxon>Arthropoda</taxon>
        <taxon>Hexapoda</taxon>
        <taxon>Insecta</taxon>
        <taxon>Pterygota</taxon>
        <taxon>Neoptera</taxon>
        <taxon>Endopterygota</taxon>
        <taxon>Coleoptera</taxon>
        <taxon>Polyphaga</taxon>
        <taxon>Elateriformia</taxon>
        <taxon>Buprestoidea</taxon>
        <taxon>Buprestidae</taxon>
        <taxon>Agrilinae</taxon>
        <taxon>Agrilus</taxon>
    </lineage>
</organism>
<evidence type="ECO:0000313" key="13">
    <source>
        <dbReference type="RefSeq" id="XP_018327150.1"/>
    </source>
</evidence>
<accession>A0A1W4X488</accession>
<keyword evidence="7" id="KW-0256">Endoplasmic reticulum</keyword>
<dbReference type="UniPathway" id="UPA00230"/>
<dbReference type="EC" id="2.3.1.20" evidence="4"/>
<feature type="transmembrane region" description="Helical" evidence="11">
    <location>
        <begin position="64"/>
        <end position="93"/>
    </location>
</feature>
<dbReference type="PANTHER" id="PTHR10408">
    <property type="entry name" value="STEROL O-ACYLTRANSFERASE"/>
    <property type="match status" value="1"/>
</dbReference>
<dbReference type="InterPro" id="IPR014371">
    <property type="entry name" value="Oat_ACAT_DAG_ARE"/>
</dbReference>
<evidence type="ECO:0000256" key="3">
    <source>
        <dbReference type="ARBA" id="ARBA00009010"/>
    </source>
</evidence>
<evidence type="ECO:0000256" key="2">
    <source>
        <dbReference type="ARBA" id="ARBA00005189"/>
    </source>
</evidence>
<keyword evidence="9 11" id="KW-0472">Membrane</keyword>
<feature type="transmembrane region" description="Helical" evidence="11">
    <location>
        <begin position="149"/>
        <end position="171"/>
    </location>
</feature>
<keyword evidence="6 11" id="KW-0812">Transmembrane</keyword>
<evidence type="ECO:0000313" key="12">
    <source>
        <dbReference type="Proteomes" id="UP000192223"/>
    </source>
</evidence>
<dbReference type="InterPro" id="IPR004299">
    <property type="entry name" value="MBOAT_fam"/>
</dbReference>
<protein>
    <recommendedName>
        <fullName evidence="4">diacylglycerol O-acyltransferase</fullName>
        <ecNumber evidence="4">2.3.1.20</ecNumber>
    </recommendedName>
</protein>
<evidence type="ECO:0000256" key="6">
    <source>
        <dbReference type="ARBA" id="ARBA00022692"/>
    </source>
</evidence>
<dbReference type="GO" id="GO:0005789">
    <property type="term" value="C:endoplasmic reticulum membrane"/>
    <property type="evidence" value="ECO:0007669"/>
    <property type="project" value="UniProtKB-SubCell"/>
</dbReference>
<dbReference type="GeneID" id="108738284"/>
<dbReference type="PANTHER" id="PTHR10408:SF7">
    <property type="entry name" value="DIACYLGLYCEROL O-ACYLTRANSFERASE 1"/>
    <property type="match status" value="1"/>
</dbReference>
<feature type="transmembrane region" description="Helical" evidence="11">
    <location>
        <begin position="12"/>
        <end position="31"/>
    </location>
</feature>
<evidence type="ECO:0000256" key="9">
    <source>
        <dbReference type="ARBA" id="ARBA00023136"/>
    </source>
</evidence>
<dbReference type="Pfam" id="PF03062">
    <property type="entry name" value="MBOAT"/>
    <property type="match status" value="1"/>
</dbReference>
<evidence type="ECO:0000256" key="1">
    <source>
        <dbReference type="ARBA" id="ARBA00004477"/>
    </source>
</evidence>
<feature type="transmembrane region" description="Helical" evidence="11">
    <location>
        <begin position="210"/>
        <end position="228"/>
    </location>
</feature>
<keyword evidence="8 11" id="KW-1133">Transmembrane helix</keyword>
<dbReference type="OrthoDB" id="6764306at2759"/>
<dbReference type="Proteomes" id="UP000192223">
    <property type="component" value="Unplaced"/>
</dbReference>
<feature type="transmembrane region" description="Helical" evidence="11">
    <location>
        <begin position="283"/>
        <end position="302"/>
    </location>
</feature>
<dbReference type="GO" id="GO:0019432">
    <property type="term" value="P:triglyceride biosynthetic process"/>
    <property type="evidence" value="ECO:0007669"/>
    <property type="project" value="TreeGrafter"/>
</dbReference>
<proteinExistence type="inferred from homology"/>
<name>A0A1W4X488_AGRPL</name>
<evidence type="ECO:0000256" key="5">
    <source>
        <dbReference type="ARBA" id="ARBA00022679"/>
    </source>
</evidence>
<dbReference type="RefSeq" id="XP_018327150.1">
    <property type="nucleotide sequence ID" value="XM_018471648.1"/>
</dbReference>
<dbReference type="GO" id="GO:0004144">
    <property type="term" value="F:diacylglycerol O-acyltransferase activity"/>
    <property type="evidence" value="ECO:0007669"/>
    <property type="project" value="UniProtKB-EC"/>
</dbReference>
<keyword evidence="5" id="KW-0808">Transferase</keyword>
<evidence type="ECO:0000256" key="10">
    <source>
        <dbReference type="ARBA" id="ARBA00023315"/>
    </source>
</evidence>
<comment type="pathway">
    <text evidence="2">Lipid metabolism.</text>
</comment>
<evidence type="ECO:0000256" key="4">
    <source>
        <dbReference type="ARBA" id="ARBA00013244"/>
    </source>
</evidence>
<gene>
    <name evidence="13" type="primary">LOC108738284</name>
</gene>
<evidence type="ECO:0000256" key="11">
    <source>
        <dbReference type="SAM" id="Phobius"/>
    </source>
</evidence>
<reference evidence="13" key="1">
    <citation type="submission" date="2025-08" db="UniProtKB">
        <authorList>
            <consortium name="RefSeq"/>
        </authorList>
    </citation>
    <scope>IDENTIFICATION</scope>
    <source>
        <tissue evidence="13">Entire body</tissue>
    </source>
</reference>
<evidence type="ECO:0000256" key="7">
    <source>
        <dbReference type="ARBA" id="ARBA00022824"/>
    </source>
</evidence>
<keyword evidence="12" id="KW-1185">Reference proteome</keyword>